<dbReference type="OrthoDB" id="10629573at2759"/>
<dbReference type="EMBL" id="QXFU01003819">
    <property type="protein sequence ID" value="KAE8972551.1"/>
    <property type="molecule type" value="Genomic_DNA"/>
</dbReference>
<sequence>MVHSAALFAIVKTVTMIRQACPPWPSDVKWTPYVIGGKSIIFRDEGAVDWYACVGTCHPDICPNATSDIFCAANNCLAGPFCENRLREVLKKTDKGIGVFATRYSAPKTILGEYSWNSRLTTTTEELSELATTF</sequence>
<dbReference type="SUPFAM" id="SSF82199">
    <property type="entry name" value="SET domain"/>
    <property type="match status" value="1"/>
</dbReference>
<dbReference type="AlphaFoldDB" id="A0A6A4FYX4"/>
<evidence type="ECO:0000313" key="5">
    <source>
        <dbReference type="Proteomes" id="UP000435112"/>
    </source>
</evidence>
<evidence type="ECO:0000313" key="4">
    <source>
        <dbReference type="Proteomes" id="UP000434957"/>
    </source>
</evidence>
<feature type="signal peptide" evidence="1">
    <location>
        <begin position="1"/>
        <end position="20"/>
    </location>
</feature>
<dbReference type="Proteomes" id="UP000435112">
    <property type="component" value="Unassembled WGS sequence"/>
</dbReference>
<dbReference type="EMBL" id="QXFT01000117">
    <property type="protein sequence ID" value="KAE9354405.1"/>
    <property type="molecule type" value="Genomic_DNA"/>
</dbReference>
<organism evidence="3 4">
    <name type="scientific">Phytophthora rubi</name>
    <dbReference type="NCBI Taxonomy" id="129364"/>
    <lineage>
        <taxon>Eukaryota</taxon>
        <taxon>Sar</taxon>
        <taxon>Stramenopiles</taxon>
        <taxon>Oomycota</taxon>
        <taxon>Peronosporomycetes</taxon>
        <taxon>Peronosporales</taxon>
        <taxon>Peronosporaceae</taxon>
        <taxon>Phytophthora</taxon>
    </lineage>
</organism>
<evidence type="ECO:0000313" key="2">
    <source>
        <dbReference type="EMBL" id="KAE8972551.1"/>
    </source>
</evidence>
<accession>A0A6A4FYX4</accession>
<evidence type="ECO:0000313" key="3">
    <source>
        <dbReference type="EMBL" id="KAE9354405.1"/>
    </source>
</evidence>
<protein>
    <recommendedName>
        <fullName evidence="6">AWS domain-containing protein</fullName>
    </recommendedName>
</protein>
<reference evidence="3 4" key="1">
    <citation type="submission" date="2018-08" db="EMBL/GenBank/DDBJ databases">
        <title>Genomic investigation of the strawberry pathogen Phytophthora fragariae indicates pathogenicity is determined by transcriptional variation in three key races.</title>
        <authorList>
            <person name="Adams T.M."/>
            <person name="Armitage A.D."/>
            <person name="Sobczyk M.K."/>
            <person name="Bates H.J."/>
            <person name="Dunwell J.M."/>
            <person name="Nellist C.F."/>
            <person name="Harrison R.J."/>
        </authorList>
    </citation>
    <scope>NUCLEOTIDE SEQUENCE [LARGE SCALE GENOMIC DNA]</scope>
    <source>
        <strain evidence="2 5">SCRP324</strain>
        <strain evidence="3 4">SCRP333</strain>
    </source>
</reference>
<name>A0A6A4FYX4_9STRA</name>
<feature type="chain" id="PRO_5036167758" description="AWS domain-containing protein" evidence="1">
    <location>
        <begin position="21"/>
        <end position="134"/>
    </location>
</feature>
<evidence type="ECO:0008006" key="6">
    <source>
        <dbReference type="Google" id="ProtNLM"/>
    </source>
</evidence>
<keyword evidence="4" id="KW-1185">Reference proteome</keyword>
<dbReference type="InterPro" id="IPR046341">
    <property type="entry name" value="SET_dom_sf"/>
</dbReference>
<dbReference type="Proteomes" id="UP000434957">
    <property type="component" value="Unassembled WGS sequence"/>
</dbReference>
<proteinExistence type="predicted"/>
<gene>
    <name evidence="2" type="ORF">PR002_g26482</name>
    <name evidence="3" type="ORF">PR003_g3388</name>
</gene>
<keyword evidence="1" id="KW-0732">Signal</keyword>
<comment type="caution">
    <text evidence="3">The sequence shown here is derived from an EMBL/GenBank/DDBJ whole genome shotgun (WGS) entry which is preliminary data.</text>
</comment>
<evidence type="ECO:0000256" key="1">
    <source>
        <dbReference type="SAM" id="SignalP"/>
    </source>
</evidence>